<accession>A0A3P5XDZ6</accession>
<dbReference type="InterPro" id="IPR028992">
    <property type="entry name" value="Hedgehog/Intein_dom"/>
</dbReference>
<evidence type="ECO:0000259" key="8">
    <source>
        <dbReference type="Pfam" id="PF13403"/>
    </source>
</evidence>
<protein>
    <submittedName>
        <fullName evidence="9">Bifunctional hemolysin/adenylate cyclase</fullName>
    </submittedName>
</protein>
<evidence type="ECO:0000256" key="2">
    <source>
        <dbReference type="ARBA" id="ARBA00004613"/>
    </source>
</evidence>
<dbReference type="PROSITE" id="PS50817">
    <property type="entry name" value="INTEIN_N_TER"/>
    <property type="match status" value="1"/>
</dbReference>
<proteinExistence type="predicted"/>
<evidence type="ECO:0000313" key="9">
    <source>
        <dbReference type="EMBL" id="VDC32998.1"/>
    </source>
</evidence>
<dbReference type="InterPro" id="IPR011049">
    <property type="entry name" value="Serralysin-like_metalloprot_C"/>
</dbReference>
<dbReference type="InterPro" id="IPR050557">
    <property type="entry name" value="RTX_toxin/Mannuronan_C5-epim"/>
</dbReference>
<dbReference type="Pfam" id="PF13403">
    <property type="entry name" value="Hint_2"/>
    <property type="match status" value="1"/>
</dbReference>
<dbReference type="Gene3D" id="2.150.10.10">
    <property type="entry name" value="Serralysin-like metalloprotease, C-terminal"/>
    <property type="match status" value="11"/>
</dbReference>
<gene>
    <name evidence="9" type="primary">cya_2</name>
    <name evidence="9" type="ORF">XINFAN_03546</name>
</gene>
<dbReference type="RefSeq" id="WP_124088243.1">
    <property type="nucleotide sequence ID" value="NZ_UXAW01000100.1"/>
</dbReference>
<dbReference type="InterPro" id="IPR003995">
    <property type="entry name" value="RTX_toxin_determinant-A"/>
</dbReference>
<dbReference type="SUPFAM" id="SSF51120">
    <property type="entry name" value="beta-Roll"/>
    <property type="match status" value="4"/>
</dbReference>
<dbReference type="GO" id="GO:0005576">
    <property type="term" value="C:extracellular region"/>
    <property type="evidence" value="ECO:0007669"/>
    <property type="project" value="UniProtKB-SubCell"/>
</dbReference>
<dbReference type="InterPro" id="IPR018511">
    <property type="entry name" value="Hemolysin-typ_Ca-bd_CS"/>
</dbReference>
<keyword evidence="5" id="KW-0677">Repeat</keyword>
<dbReference type="GO" id="GO:0016020">
    <property type="term" value="C:membrane"/>
    <property type="evidence" value="ECO:0007669"/>
    <property type="project" value="UniProtKB-SubCell"/>
</dbReference>
<dbReference type="Pfam" id="PF00353">
    <property type="entry name" value="HemolysinCabind"/>
    <property type="match status" value="12"/>
</dbReference>
<dbReference type="AlphaFoldDB" id="A0A3P5XDZ6"/>
<dbReference type="InterPro" id="IPR001343">
    <property type="entry name" value="Hemolysn_Ca-bd"/>
</dbReference>
<dbReference type="PRINTS" id="PR01488">
    <property type="entry name" value="RTXTOXINA"/>
</dbReference>
<dbReference type="InterPro" id="IPR006141">
    <property type="entry name" value="Intein_N"/>
</dbReference>
<dbReference type="SUPFAM" id="SSF51294">
    <property type="entry name" value="Hedgehog/intein (Hint) domain"/>
    <property type="match status" value="1"/>
</dbReference>
<sequence>MATINGTAGNDTLISGDQADTLNGLGGDDVLYGGGGNDSLSGGDGNDLLYGGDGNDTLNGGNGNDTLIGGPGADSLIGGAGIDTVDYSGSGAAVNVNLGSSSAATGGDAQGDRYSGIEIVIGSAFNDTITGDTGANTLSGGLGNDQLYGGAGADVLDGGEGNDSLYGGSGNDTLIGGAGADYLDGGADSDTVDYSGSDAAVNVNLTSGSGSGGHAQGDTYVNIENITGSDYDDVLIGNSGANILSGGAGNDSLYGGGGNDSLYGGDGDDLLDGGDGNDSLYGGNGNDTLIGGAGSDRLDGGAGIDTVDYSGSTSGVNVNLSTGSGSSGHAAGDTYVSIENVIGSAYNDTIVGTAGANYLSGGAGRDSISGGDGDDTLAGGAGADTLNGGQGLDIVDYSESDAAVNINLSTWTASGGHATGDVLSGIDGIIGSAFDDVLIGFNEMGTGADSYTNVIYGGAGNDTIDGMGGDDSLYGGTGNDYVLGGSGNDTVYGDEGDDRVYGGSGDDLVSGGSGNDQVYGDEGTDTLYGDEGNDVLYGGTGNDLLYGGADEDTLYGGDGVDTLHGDSGNDSLFGDAGNDLLYGGTGDDTLYGGAGNDQLFGGDGRDVLHADGGNDTLTGGAGNDVFVVYPGSGAVLITDFGAGNTGPIDDDDNTNNDFVDLSAWYNETTLAAWNAANPGQTYNNPLQWMIADHADGVLNAVGGGLRIQNGGVAVSSDMLVFETTGVVCFARGTRILTPRGEIAVEALRAGDLVTTLDAGPQVLRWIGSRRIGAAELAADPGLIPVRIRAGSLGQGLPRRDLTVSPQHRILLRSRIVERMTGEPEVLLAAKHMTGLDGLEVVGDCRGVEYFHLLFDRHQILFAEGAPAESLLFGKEARKMLRPAAVEEILTVLPALAVAPPPPARALMDGRTGRSLVRRMRQNGVEAICAAEAPPVRVTA</sequence>
<dbReference type="PANTHER" id="PTHR38340">
    <property type="entry name" value="S-LAYER PROTEIN"/>
    <property type="match status" value="1"/>
</dbReference>
<evidence type="ECO:0000256" key="5">
    <source>
        <dbReference type="ARBA" id="ARBA00022737"/>
    </source>
</evidence>
<dbReference type="OrthoDB" id="6305173at2"/>
<evidence type="ECO:0000256" key="1">
    <source>
        <dbReference type="ARBA" id="ARBA00004370"/>
    </source>
</evidence>
<dbReference type="EMBL" id="UXAW01000100">
    <property type="protein sequence ID" value="VDC32998.1"/>
    <property type="molecule type" value="Genomic_DNA"/>
</dbReference>
<dbReference type="InterPro" id="IPR036844">
    <property type="entry name" value="Hint_dom_sf"/>
</dbReference>
<keyword evidence="10" id="KW-1185">Reference proteome</keyword>
<evidence type="ECO:0000256" key="6">
    <source>
        <dbReference type="ARBA" id="ARBA00023026"/>
    </source>
</evidence>
<name>A0A3P5XDZ6_9RHOB</name>
<evidence type="ECO:0000313" key="10">
    <source>
        <dbReference type="Proteomes" id="UP000277498"/>
    </source>
</evidence>
<keyword evidence="4" id="KW-0800">Toxin</keyword>
<dbReference type="PRINTS" id="PR00313">
    <property type="entry name" value="CABNDNGRPT"/>
</dbReference>
<evidence type="ECO:0000256" key="3">
    <source>
        <dbReference type="ARBA" id="ARBA00022525"/>
    </source>
</evidence>
<evidence type="ECO:0000256" key="7">
    <source>
        <dbReference type="ARBA" id="ARBA00023136"/>
    </source>
</evidence>
<dbReference type="Proteomes" id="UP000277498">
    <property type="component" value="Unassembled WGS sequence"/>
</dbReference>
<keyword evidence="3" id="KW-0964">Secreted</keyword>
<reference evidence="9 10" key="1">
    <citation type="submission" date="2018-11" db="EMBL/GenBank/DDBJ databases">
        <authorList>
            <person name="Criscuolo A."/>
        </authorList>
    </citation>
    <scope>NUCLEOTIDE SEQUENCE [LARGE SCALE GENOMIC DNA]</scope>
    <source>
        <strain evidence="9">ACIP111625</strain>
    </source>
</reference>
<organism evidence="9 10">
    <name type="scientific">Pseudogemmobacter humi</name>
    <dbReference type="NCBI Taxonomy" id="2483812"/>
    <lineage>
        <taxon>Bacteria</taxon>
        <taxon>Pseudomonadati</taxon>
        <taxon>Pseudomonadota</taxon>
        <taxon>Alphaproteobacteria</taxon>
        <taxon>Rhodobacterales</taxon>
        <taxon>Paracoccaceae</taxon>
        <taxon>Pseudogemmobacter</taxon>
    </lineage>
</organism>
<keyword evidence="7" id="KW-0472">Membrane</keyword>
<dbReference type="GO" id="GO:0016539">
    <property type="term" value="P:intein-mediated protein splicing"/>
    <property type="evidence" value="ECO:0007669"/>
    <property type="project" value="InterPro"/>
</dbReference>
<dbReference type="GO" id="GO:0090729">
    <property type="term" value="F:toxin activity"/>
    <property type="evidence" value="ECO:0007669"/>
    <property type="project" value="UniProtKB-KW"/>
</dbReference>
<dbReference type="PANTHER" id="PTHR38340:SF1">
    <property type="entry name" value="S-LAYER PROTEIN"/>
    <property type="match status" value="1"/>
</dbReference>
<feature type="domain" description="Hedgehog/Intein (Hint)" evidence="8">
    <location>
        <begin position="727"/>
        <end position="873"/>
    </location>
</feature>
<evidence type="ECO:0000256" key="4">
    <source>
        <dbReference type="ARBA" id="ARBA00022656"/>
    </source>
</evidence>
<dbReference type="GO" id="GO:0005509">
    <property type="term" value="F:calcium ion binding"/>
    <property type="evidence" value="ECO:0007669"/>
    <property type="project" value="InterPro"/>
</dbReference>
<dbReference type="PROSITE" id="PS00330">
    <property type="entry name" value="HEMOLYSIN_CALCIUM"/>
    <property type="match status" value="16"/>
</dbReference>
<comment type="subcellular location">
    <subcellularLocation>
        <location evidence="1">Membrane</location>
    </subcellularLocation>
    <subcellularLocation>
        <location evidence="2">Secreted</location>
    </subcellularLocation>
</comment>
<keyword evidence="6" id="KW-0843">Virulence</keyword>